<dbReference type="EMBL" id="PFHR01000171">
    <property type="protein sequence ID" value="PIW96765.1"/>
    <property type="molecule type" value="Genomic_DNA"/>
</dbReference>
<protein>
    <submittedName>
        <fullName evidence="1">Uncharacterized protein</fullName>
    </submittedName>
</protein>
<accession>A0A2M7INB8</accession>
<name>A0A2M7INB8_9BACT</name>
<comment type="caution">
    <text evidence="1">The sequence shown here is derived from an EMBL/GenBank/DDBJ whole genome shotgun (WGS) entry which is preliminary data.</text>
</comment>
<dbReference type="Proteomes" id="UP000230837">
    <property type="component" value="Unassembled WGS sequence"/>
</dbReference>
<gene>
    <name evidence="1" type="ORF">COZ82_03225</name>
</gene>
<evidence type="ECO:0000313" key="1">
    <source>
        <dbReference type="EMBL" id="PIW96765.1"/>
    </source>
</evidence>
<sequence>MFTSVVVQNKRPATTADKIGYQKLWQQYGEMLNVYGDDSVLDEIHNKIFALEDEIDFVSFRSMREV</sequence>
<proteinExistence type="predicted"/>
<dbReference type="AlphaFoldDB" id="A0A2M7INB8"/>
<organism evidence="1 2">
    <name type="scientific">Candidatus Kaiserbacteria bacterium CG_4_8_14_3_um_filter_38_9</name>
    <dbReference type="NCBI Taxonomy" id="1974599"/>
    <lineage>
        <taxon>Bacteria</taxon>
        <taxon>Candidatus Kaiseribacteriota</taxon>
    </lineage>
</organism>
<reference evidence="2" key="1">
    <citation type="submission" date="2017-09" db="EMBL/GenBank/DDBJ databases">
        <title>Depth-based differentiation of microbial function through sediment-hosted aquifers and enrichment of novel symbionts in the deep terrestrial subsurface.</title>
        <authorList>
            <person name="Probst A.J."/>
            <person name="Ladd B."/>
            <person name="Jarett J.K."/>
            <person name="Geller-Mcgrath D.E."/>
            <person name="Sieber C.M.K."/>
            <person name="Emerson J.B."/>
            <person name="Anantharaman K."/>
            <person name="Thomas B.C."/>
            <person name="Malmstrom R."/>
            <person name="Stieglmeier M."/>
            <person name="Klingl A."/>
            <person name="Woyke T."/>
            <person name="Ryan C.M."/>
            <person name="Banfield J.F."/>
        </authorList>
    </citation>
    <scope>NUCLEOTIDE SEQUENCE [LARGE SCALE GENOMIC DNA]</scope>
</reference>
<evidence type="ECO:0000313" key="2">
    <source>
        <dbReference type="Proteomes" id="UP000230837"/>
    </source>
</evidence>